<dbReference type="KEGG" id="mru:mru_1467"/>
<name>D3E456_METRM</name>
<evidence type="ECO:0000256" key="2">
    <source>
        <dbReference type="ARBA" id="ARBA00022801"/>
    </source>
</evidence>
<dbReference type="RefSeq" id="WP_012956266.1">
    <property type="nucleotide sequence ID" value="NC_013790.1"/>
</dbReference>
<evidence type="ECO:0000256" key="1">
    <source>
        <dbReference type="ARBA" id="ARBA00022670"/>
    </source>
</evidence>
<dbReference type="SUPFAM" id="SSF50447">
    <property type="entry name" value="Translation proteins"/>
    <property type="match status" value="1"/>
</dbReference>
<organism evidence="4 5">
    <name type="scientific">Methanobrevibacter ruminantium (strain ATCC 35063 / DSM 1093 / JCM 13430 / OCM 146 / M1)</name>
    <name type="common">Methanobacterium ruminantium</name>
    <dbReference type="NCBI Taxonomy" id="634498"/>
    <lineage>
        <taxon>Archaea</taxon>
        <taxon>Methanobacteriati</taxon>
        <taxon>Methanobacteriota</taxon>
        <taxon>Methanomada group</taxon>
        <taxon>Methanobacteria</taxon>
        <taxon>Methanobacteriales</taxon>
        <taxon>Methanobacteriaceae</taxon>
        <taxon>Methanobrevibacter</taxon>
    </lineage>
</organism>
<dbReference type="InterPro" id="IPR001539">
    <property type="entry name" value="Peptidase_U32"/>
</dbReference>
<keyword evidence="5" id="KW-1185">Reference proteome</keyword>
<evidence type="ECO:0000313" key="5">
    <source>
        <dbReference type="Proteomes" id="UP000008680"/>
    </source>
</evidence>
<evidence type="ECO:0000313" key="4">
    <source>
        <dbReference type="EMBL" id="ADC47317.1"/>
    </source>
</evidence>
<gene>
    <name evidence="4" type="ordered locus">mru_1467</name>
</gene>
<dbReference type="GeneID" id="8771120"/>
<dbReference type="STRING" id="634498.mru_1467"/>
<dbReference type="InterPro" id="IPR009000">
    <property type="entry name" value="Transl_B-barrel_sf"/>
</dbReference>
<dbReference type="Pfam" id="PF01136">
    <property type="entry name" value="Peptidase_U32"/>
    <property type="match status" value="1"/>
</dbReference>
<dbReference type="SUPFAM" id="SSF110395">
    <property type="entry name" value="CutC-like"/>
    <property type="match status" value="1"/>
</dbReference>
<evidence type="ECO:0000256" key="3">
    <source>
        <dbReference type="ARBA" id="ARBA00038374"/>
    </source>
</evidence>
<comment type="similarity">
    <text evidence="3">Belongs to the peptidase U32 family.</text>
</comment>
<dbReference type="OrthoDB" id="51464at2157"/>
<dbReference type="GO" id="GO:0006508">
    <property type="term" value="P:proteolysis"/>
    <property type="evidence" value="ECO:0007669"/>
    <property type="project" value="UniProtKB-KW"/>
</dbReference>
<dbReference type="InterPro" id="IPR051454">
    <property type="entry name" value="RNA/ubiquinone_mod_enzymes"/>
</dbReference>
<accession>D3E456</accession>
<dbReference type="GO" id="GO:0008233">
    <property type="term" value="F:peptidase activity"/>
    <property type="evidence" value="ECO:0007669"/>
    <property type="project" value="UniProtKB-KW"/>
</dbReference>
<proteinExistence type="inferred from homology"/>
<dbReference type="PANTHER" id="PTHR30217">
    <property type="entry name" value="PEPTIDASE U32 FAMILY"/>
    <property type="match status" value="1"/>
</dbReference>
<dbReference type="PANTHER" id="PTHR30217:SF6">
    <property type="entry name" value="TRNA HYDROXYLATION PROTEIN P"/>
    <property type="match status" value="1"/>
</dbReference>
<dbReference type="Proteomes" id="UP000008680">
    <property type="component" value="Chromosome"/>
</dbReference>
<reference evidence="4 5" key="1">
    <citation type="journal article" date="2010" name="PLoS ONE">
        <title>The genome sequence of the rumen methanogen Methanobrevibacter ruminantium reveals new possibilities for controlling ruminant methane emissions.</title>
        <authorList>
            <person name="Leahy S.C."/>
            <person name="Kelly W.J."/>
            <person name="Altermann E."/>
            <person name="Ronimus R.S."/>
            <person name="Yeoman C.J."/>
            <person name="Pacheco D.M."/>
            <person name="Li D."/>
            <person name="Kong Z."/>
            <person name="McTavish S."/>
            <person name="Sang C."/>
            <person name="Lambie S.C."/>
            <person name="Janssen P.H."/>
            <person name="Dey D."/>
            <person name="Attwood G.T."/>
        </authorList>
    </citation>
    <scope>NUCLEOTIDE SEQUENCE [LARGE SCALE GENOMIC DNA]</scope>
    <source>
        <strain evidence="5">ATCC 35063 / DSM 1093 / JCM 13430 / OCM 146 / M1</strain>
    </source>
</reference>
<dbReference type="HOGENOM" id="CLU_011540_0_1_2"/>
<sequence length="419" mass="47580">MVELLAPAGNFISLSSALKNGADAVYIGLEDLNMRVNASNFSLEDIKKASEMTKEYGAKLYVCTNTIMKDKDIEMLKDQLPYIKEYGADGIILSDISLIELASQNGLEAHVSVQENTTNFYALKTLERLGAKRAILSRELSLDEIKEITRKLKESDSTIETEVFIHGAMCMAISGRCFLSYGLYGRSANCGDCLQPCRKEWKLSFEENEDDDVINFSDCDDESFIISQSYDDSYRTNFFSPKDMALIEHIPELIEAGIDSFKIEGRARSPDYVAAAVSVYRQAIDLYYDDPDNWQFNPEWMEELMKVFNRGYDTGFYFDTPYEISENNQSKFIKRDIGKVVNYYNKIRVAELKIWDDLALGEEIMIQGPTTGSITHVIESMQIDGKSIEKAEKGSNVAIAIDEKLRESDFVYKLVPREE</sequence>
<keyword evidence="2" id="KW-0378">Hydrolase</keyword>
<dbReference type="PROSITE" id="PS01276">
    <property type="entry name" value="PEPTIDASE_U32"/>
    <property type="match status" value="1"/>
</dbReference>
<dbReference type="EMBL" id="CP001719">
    <property type="protein sequence ID" value="ADC47317.1"/>
    <property type="molecule type" value="Genomic_DNA"/>
</dbReference>
<dbReference type="InterPro" id="IPR036822">
    <property type="entry name" value="CutC-like_dom_sf"/>
</dbReference>
<dbReference type="AlphaFoldDB" id="D3E456"/>
<keyword evidence="1" id="KW-0645">Protease</keyword>
<dbReference type="PATRIC" id="fig|634498.28.peg.1471"/>
<dbReference type="eggNOG" id="arCOG03202">
    <property type="taxonomic scope" value="Archaea"/>
</dbReference>
<protein>
    <submittedName>
        <fullName evidence="4">Peptidase U32 family</fullName>
    </submittedName>
</protein>